<dbReference type="AlphaFoldDB" id="A0A835LWP1"/>
<dbReference type="SMART" id="SM00256">
    <property type="entry name" value="FBOX"/>
    <property type="match status" value="1"/>
</dbReference>
<gene>
    <name evidence="2" type="ORF">IFM89_021320</name>
</gene>
<protein>
    <recommendedName>
        <fullName evidence="1">F-box domain-containing protein</fullName>
    </recommendedName>
</protein>
<dbReference type="PANTHER" id="PTHR31672">
    <property type="entry name" value="BNACNNG10540D PROTEIN"/>
    <property type="match status" value="1"/>
</dbReference>
<dbReference type="InterPro" id="IPR011043">
    <property type="entry name" value="Gal_Oxase/kelch_b-propeller"/>
</dbReference>
<dbReference type="CDD" id="cd22157">
    <property type="entry name" value="F-box_AtFBW1-like"/>
    <property type="match status" value="1"/>
</dbReference>
<dbReference type="PROSITE" id="PS50181">
    <property type="entry name" value="FBOX"/>
    <property type="match status" value="1"/>
</dbReference>
<dbReference type="SUPFAM" id="SSF50965">
    <property type="entry name" value="Galactose oxidase, central domain"/>
    <property type="match status" value="1"/>
</dbReference>
<dbReference type="InterPro" id="IPR017451">
    <property type="entry name" value="F-box-assoc_interact_dom"/>
</dbReference>
<dbReference type="Gene3D" id="1.20.1280.50">
    <property type="match status" value="1"/>
</dbReference>
<dbReference type="Pfam" id="PF07734">
    <property type="entry name" value="FBA_1"/>
    <property type="match status" value="1"/>
</dbReference>
<dbReference type="PANTHER" id="PTHR31672:SF13">
    <property type="entry name" value="F-BOX PROTEIN CPR30-LIKE"/>
    <property type="match status" value="1"/>
</dbReference>
<reference evidence="2 3" key="1">
    <citation type="submission" date="2020-10" db="EMBL/GenBank/DDBJ databases">
        <title>The Coptis chinensis genome and diversification of protoberbering-type alkaloids.</title>
        <authorList>
            <person name="Wang B."/>
            <person name="Shu S."/>
            <person name="Song C."/>
            <person name="Liu Y."/>
        </authorList>
    </citation>
    <scope>NUCLEOTIDE SEQUENCE [LARGE SCALE GENOMIC DNA]</scope>
    <source>
        <strain evidence="2">HL-2020</strain>
        <tissue evidence="2">Leaf</tissue>
    </source>
</reference>
<comment type="caution">
    <text evidence="2">The sequence shown here is derived from an EMBL/GenBank/DDBJ whole genome shotgun (WGS) entry which is preliminary data.</text>
</comment>
<dbReference type="Pfam" id="PF00646">
    <property type="entry name" value="F-box"/>
    <property type="match status" value="1"/>
</dbReference>
<keyword evidence="3" id="KW-1185">Reference proteome</keyword>
<feature type="domain" description="F-box" evidence="1">
    <location>
        <begin position="10"/>
        <end position="60"/>
    </location>
</feature>
<dbReference type="Proteomes" id="UP000631114">
    <property type="component" value="Unassembled WGS sequence"/>
</dbReference>
<name>A0A835LWP1_9MAGN</name>
<sequence length="370" mass="42254">MRMEKEKEKKRANNDLPREIIELILSLFPVKSLMRFRCVSKAWYALLDDPAFVDRHFNNQSMERNCLNKSAIFLDPLNSIYSLDFETLNSRVIDNPLKTWVSGMSGISFWGSCNGLVLITSSENNCLWNPATQKHKMLPTALFEEKPVMNIYGFGYNATLQDYEVVNIGSLSNCFEVGVYSVKRNSWRRIQDFPYGIPFRWEGAFTNGAVHWVAQRSRKNGLSLNSAIIAYDVGGESFRELAYPDNTFDSSCRLRVAILDGNLCLVSSGEASFELWVMKEYGARESWTKLFIIGRLSIGIEFRTSTFLLPLCFLNKGATLVLSNKSNLYFFELKTQTLKRRQFAPTRDGHKYLGSYCCQATDYSESLVAV</sequence>
<organism evidence="2 3">
    <name type="scientific">Coptis chinensis</name>
    <dbReference type="NCBI Taxonomy" id="261450"/>
    <lineage>
        <taxon>Eukaryota</taxon>
        <taxon>Viridiplantae</taxon>
        <taxon>Streptophyta</taxon>
        <taxon>Embryophyta</taxon>
        <taxon>Tracheophyta</taxon>
        <taxon>Spermatophyta</taxon>
        <taxon>Magnoliopsida</taxon>
        <taxon>Ranunculales</taxon>
        <taxon>Ranunculaceae</taxon>
        <taxon>Coptidoideae</taxon>
        <taxon>Coptis</taxon>
    </lineage>
</organism>
<dbReference type="InterPro" id="IPR001810">
    <property type="entry name" value="F-box_dom"/>
</dbReference>
<dbReference type="InterPro" id="IPR050796">
    <property type="entry name" value="SCF_F-box_component"/>
</dbReference>
<evidence type="ECO:0000313" key="2">
    <source>
        <dbReference type="EMBL" id="KAF9605994.1"/>
    </source>
</evidence>
<proteinExistence type="predicted"/>
<dbReference type="EMBL" id="JADFTS010000005">
    <property type="protein sequence ID" value="KAF9605994.1"/>
    <property type="molecule type" value="Genomic_DNA"/>
</dbReference>
<dbReference type="OrthoDB" id="591557at2759"/>
<dbReference type="NCBIfam" id="TIGR01640">
    <property type="entry name" value="F_box_assoc_1"/>
    <property type="match status" value="1"/>
</dbReference>
<dbReference type="InterPro" id="IPR036047">
    <property type="entry name" value="F-box-like_dom_sf"/>
</dbReference>
<evidence type="ECO:0000313" key="3">
    <source>
        <dbReference type="Proteomes" id="UP000631114"/>
    </source>
</evidence>
<accession>A0A835LWP1</accession>
<dbReference type="InterPro" id="IPR006527">
    <property type="entry name" value="F-box-assoc_dom_typ1"/>
</dbReference>
<dbReference type="SUPFAM" id="SSF81383">
    <property type="entry name" value="F-box domain"/>
    <property type="match status" value="1"/>
</dbReference>
<evidence type="ECO:0000259" key="1">
    <source>
        <dbReference type="PROSITE" id="PS50181"/>
    </source>
</evidence>